<dbReference type="Gene3D" id="1.10.510.10">
    <property type="entry name" value="Transferase(Phosphotransferase) domain 1"/>
    <property type="match status" value="1"/>
</dbReference>
<dbReference type="SUPFAM" id="SSF56112">
    <property type="entry name" value="Protein kinase-like (PK-like)"/>
    <property type="match status" value="1"/>
</dbReference>
<gene>
    <name evidence="2" type="ORF">FMOSSE_LOCUS1928</name>
</gene>
<feature type="compositionally biased region" description="Polar residues" evidence="1">
    <location>
        <begin position="95"/>
        <end position="108"/>
    </location>
</feature>
<dbReference type="InterPro" id="IPR011009">
    <property type="entry name" value="Kinase-like_dom_sf"/>
</dbReference>
<dbReference type="AlphaFoldDB" id="A0A9N8VSU8"/>
<feature type="region of interest" description="Disordered" evidence="1">
    <location>
        <begin position="84"/>
        <end position="108"/>
    </location>
</feature>
<dbReference type="PANTHER" id="PTHR44329">
    <property type="entry name" value="SERINE/THREONINE-PROTEIN KINASE TNNI3K-RELATED"/>
    <property type="match status" value="1"/>
</dbReference>
<accession>A0A9N8VSU8</accession>
<dbReference type="EMBL" id="CAJVPP010000231">
    <property type="protein sequence ID" value="CAG8458776.1"/>
    <property type="molecule type" value="Genomic_DNA"/>
</dbReference>
<comment type="caution">
    <text evidence="2">The sequence shown here is derived from an EMBL/GenBank/DDBJ whole genome shotgun (WGS) entry which is preliminary data.</text>
</comment>
<evidence type="ECO:0000313" key="2">
    <source>
        <dbReference type="EMBL" id="CAG8458776.1"/>
    </source>
</evidence>
<organism evidence="2 3">
    <name type="scientific">Funneliformis mosseae</name>
    <name type="common">Endomycorrhizal fungus</name>
    <name type="synonym">Glomus mosseae</name>
    <dbReference type="NCBI Taxonomy" id="27381"/>
    <lineage>
        <taxon>Eukaryota</taxon>
        <taxon>Fungi</taxon>
        <taxon>Fungi incertae sedis</taxon>
        <taxon>Mucoromycota</taxon>
        <taxon>Glomeromycotina</taxon>
        <taxon>Glomeromycetes</taxon>
        <taxon>Glomerales</taxon>
        <taxon>Glomeraceae</taxon>
        <taxon>Funneliformis</taxon>
    </lineage>
</organism>
<proteinExistence type="predicted"/>
<reference evidence="2" key="1">
    <citation type="submission" date="2021-06" db="EMBL/GenBank/DDBJ databases">
        <authorList>
            <person name="Kallberg Y."/>
            <person name="Tangrot J."/>
            <person name="Rosling A."/>
        </authorList>
    </citation>
    <scope>NUCLEOTIDE SEQUENCE</scope>
    <source>
        <strain evidence="2">87-6 pot B 2015</strain>
    </source>
</reference>
<dbReference type="Proteomes" id="UP000789375">
    <property type="component" value="Unassembled WGS sequence"/>
</dbReference>
<protein>
    <submittedName>
        <fullName evidence="2">8134_t:CDS:1</fullName>
    </submittedName>
</protein>
<dbReference type="GO" id="GO:0004674">
    <property type="term" value="F:protein serine/threonine kinase activity"/>
    <property type="evidence" value="ECO:0007669"/>
    <property type="project" value="TreeGrafter"/>
</dbReference>
<name>A0A9N8VSU8_FUNMO</name>
<evidence type="ECO:0000313" key="3">
    <source>
        <dbReference type="Proteomes" id="UP000789375"/>
    </source>
</evidence>
<keyword evidence="3" id="KW-1185">Reference proteome</keyword>
<evidence type="ECO:0000256" key="1">
    <source>
        <dbReference type="SAM" id="MobiDB-lite"/>
    </source>
</evidence>
<dbReference type="InterPro" id="IPR051681">
    <property type="entry name" value="Ser/Thr_Kinases-Pseudokinases"/>
</dbReference>
<sequence>MHIETFGKVAYMEPQILANPKFKYIKPSDIYSYGVLMWEISSAVSNTPEDYEKLYKKCWRQEPKQRPTIIEILEAFSNMGFRKSIKDESSEENDATSNNSDSESHVDNFSSENIQIDTIVELSANWNLWDKYQPDVITYGPGIPSISSIDYPTSIVHKD</sequence>